<evidence type="ECO:0000256" key="6">
    <source>
        <dbReference type="ARBA" id="ARBA00022989"/>
    </source>
</evidence>
<dbReference type="Gene3D" id="1.20.1640.10">
    <property type="entry name" value="Multidrug efflux transporter AcrB transmembrane domain"/>
    <property type="match status" value="1"/>
</dbReference>
<feature type="transmembrane region" description="Helical" evidence="9">
    <location>
        <begin position="258"/>
        <end position="281"/>
    </location>
</feature>
<reference evidence="11" key="1">
    <citation type="journal article" date="2021" name="PeerJ">
        <title>Extensive microbial diversity within the chicken gut microbiome revealed by metagenomics and culture.</title>
        <authorList>
            <person name="Gilroy R."/>
            <person name="Ravi A."/>
            <person name="Getino M."/>
            <person name="Pursley I."/>
            <person name="Horton D.L."/>
            <person name="Alikhan N.F."/>
            <person name="Baker D."/>
            <person name="Gharbi K."/>
            <person name="Hall N."/>
            <person name="Watson M."/>
            <person name="Adriaenssens E.M."/>
            <person name="Foster-Nyarko E."/>
            <person name="Jarju S."/>
            <person name="Secka A."/>
            <person name="Antonio M."/>
            <person name="Oren A."/>
            <person name="Chaudhuri R.R."/>
            <person name="La Ragione R."/>
            <person name="Hildebrand F."/>
            <person name="Pallen M.J."/>
        </authorList>
    </citation>
    <scope>NUCLEOTIDE SEQUENCE</scope>
    <source>
        <strain evidence="11">CHK187-5294</strain>
    </source>
</reference>
<reference evidence="11" key="2">
    <citation type="submission" date="2021-04" db="EMBL/GenBank/DDBJ databases">
        <authorList>
            <person name="Gilroy R."/>
        </authorList>
    </citation>
    <scope>NUCLEOTIDE SEQUENCE</scope>
    <source>
        <strain evidence="11">CHK187-5294</strain>
    </source>
</reference>
<dbReference type="PANTHER" id="PTHR30081:SF8">
    <property type="entry name" value="PROTEIN TRANSLOCASE SUBUNIT SECF"/>
    <property type="match status" value="1"/>
</dbReference>
<keyword evidence="8 9" id="KW-0472">Membrane</keyword>
<accession>A0A9D2A7V6</accession>
<feature type="domain" description="Protein export membrane protein SecD/SecF C-terminal" evidence="10">
    <location>
        <begin position="151"/>
        <end position="314"/>
    </location>
</feature>
<dbReference type="GO" id="GO:0015031">
    <property type="term" value="P:protein transport"/>
    <property type="evidence" value="ECO:0007669"/>
    <property type="project" value="UniProtKB-KW"/>
</dbReference>
<dbReference type="Proteomes" id="UP000824132">
    <property type="component" value="Unassembled WGS sequence"/>
</dbReference>
<dbReference type="Pfam" id="PF02355">
    <property type="entry name" value="SecD_SecF_C"/>
    <property type="match status" value="1"/>
</dbReference>
<evidence type="ECO:0000313" key="12">
    <source>
        <dbReference type="Proteomes" id="UP000824132"/>
    </source>
</evidence>
<dbReference type="InterPro" id="IPR022813">
    <property type="entry name" value="SecD/SecF_arch_bac"/>
</dbReference>
<sequence length="346" mass="37187">MNKLSVKKTLLLCLTVSLVLIVAGAFLFGFLGFNPDSSARDLTSLEVADNGYMTVNTEYRSALEEFCSSEISEGGYDVQEVSYTSEAAGGAGSLEFILSGSVNETELASFTAELDAALSSANFGEQGSYKEIGDISVTYHTAEYVPHYEYIWRTAIGMGVALVLLFAYVAIRFKVGMGVTALVAAVHDVLLTLAVIALFRIPAGPSVICVAVFALLLSMFFSFKLFGKMRQDLRMEDRKDLPAQEAVMLSAKESRKGIFIAAIMAAAGLLVLAVVGLIAGFDLFSFMMGSLLAVIVCTYSSLVLSPAIYSLIKEKSDANRAKKAKYNYASEKANEKAAKKNANQEG</sequence>
<evidence type="ECO:0000256" key="7">
    <source>
        <dbReference type="ARBA" id="ARBA00023010"/>
    </source>
</evidence>
<keyword evidence="3" id="KW-1003">Cell membrane</keyword>
<evidence type="ECO:0000256" key="1">
    <source>
        <dbReference type="ARBA" id="ARBA00004651"/>
    </source>
</evidence>
<evidence type="ECO:0000256" key="5">
    <source>
        <dbReference type="ARBA" id="ARBA00022927"/>
    </source>
</evidence>
<dbReference type="PANTHER" id="PTHR30081">
    <property type="entry name" value="PROTEIN-EXPORT MEMBRANE PROTEIN SEC"/>
    <property type="match status" value="1"/>
</dbReference>
<evidence type="ECO:0000256" key="3">
    <source>
        <dbReference type="ARBA" id="ARBA00022475"/>
    </source>
</evidence>
<evidence type="ECO:0000256" key="9">
    <source>
        <dbReference type="SAM" id="Phobius"/>
    </source>
</evidence>
<evidence type="ECO:0000256" key="8">
    <source>
        <dbReference type="ARBA" id="ARBA00023136"/>
    </source>
</evidence>
<feature type="transmembrane region" description="Helical" evidence="9">
    <location>
        <begin position="150"/>
        <end position="171"/>
    </location>
</feature>
<name>A0A9D2A7V6_9FIRM</name>
<keyword evidence="6 9" id="KW-1133">Transmembrane helix</keyword>
<feature type="transmembrane region" description="Helical" evidence="9">
    <location>
        <begin position="287"/>
        <end position="312"/>
    </location>
</feature>
<gene>
    <name evidence="11" type="ORF">H9727_00795</name>
</gene>
<keyword evidence="4 9" id="KW-0812">Transmembrane</keyword>
<dbReference type="InterPro" id="IPR048634">
    <property type="entry name" value="SecD_SecF_C"/>
</dbReference>
<comment type="caution">
    <text evidence="11">The sequence shown here is derived from an EMBL/GenBank/DDBJ whole genome shotgun (WGS) entry which is preliminary data.</text>
</comment>
<feature type="transmembrane region" description="Helical" evidence="9">
    <location>
        <begin position="12"/>
        <end position="33"/>
    </location>
</feature>
<keyword evidence="7" id="KW-0811">Translocation</keyword>
<evidence type="ECO:0000256" key="4">
    <source>
        <dbReference type="ARBA" id="ARBA00022692"/>
    </source>
</evidence>
<protein>
    <recommendedName>
        <fullName evidence="10">Protein export membrane protein SecD/SecF C-terminal domain-containing protein</fullName>
    </recommendedName>
</protein>
<feature type="transmembrane region" description="Helical" evidence="9">
    <location>
        <begin position="178"/>
        <end position="199"/>
    </location>
</feature>
<keyword evidence="5" id="KW-0653">Protein transport</keyword>
<keyword evidence="2" id="KW-0813">Transport</keyword>
<organism evidence="11 12">
    <name type="scientific">Candidatus Borkfalkia avistercoris</name>
    <dbReference type="NCBI Taxonomy" id="2838504"/>
    <lineage>
        <taxon>Bacteria</taxon>
        <taxon>Bacillati</taxon>
        <taxon>Bacillota</taxon>
        <taxon>Clostridia</taxon>
        <taxon>Christensenellales</taxon>
        <taxon>Christensenellaceae</taxon>
        <taxon>Candidatus Borkfalkia</taxon>
    </lineage>
</organism>
<evidence type="ECO:0000259" key="10">
    <source>
        <dbReference type="Pfam" id="PF02355"/>
    </source>
</evidence>
<dbReference type="EMBL" id="DXCL01000005">
    <property type="protein sequence ID" value="HIZ02804.1"/>
    <property type="molecule type" value="Genomic_DNA"/>
</dbReference>
<dbReference type="AlphaFoldDB" id="A0A9D2A7V6"/>
<feature type="transmembrane region" description="Helical" evidence="9">
    <location>
        <begin position="205"/>
        <end position="226"/>
    </location>
</feature>
<comment type="subcellular location">
    <subcellularLocation>
        <location evidence="1">Cell membrane</location>
        <topology evidence="1">Multi-pass membrane protein</topology>
    </subcellularLocation>
</comment>
<proteinExistence type="predicted"/>
<evidence type="ECO:0000313" key="11">
    <source>
        <dbReference type="EMBL" id="HIZ02804.1"/>
    </source>
</evidence>
<dbReference type="SUPFAM" id="SSF82866">
    <property type="entry name" value="Multidrug efflux transporter AcrB transmembrane domain"/>
    <property type="match status" value="1"/>
</dbReference>
<evidence type="ECO:0000256" key="2">
    <source>
        <dbReference type="ARBA" id="ARBA00022448"/>
    </source>
</evidence>
<dbReference type="GO" id="GO:0005886">
    <property type="term" value="C:plasma membrane"/>
    <property type="evidence" value="ECO:0007669"/>
    <property type="project" value="UniProtKB-SubCell"/>
</dbReference>